<dbReference type="RefSeq" id="WP_119319232.1">
    <property type="nucleotide sequence ID" value="NZ_AP025739.1"/>
</dbReference>
<dbReference type="Gene3D" id="2.60.120.260">
    <property type="entry name" value="Galactose-binding domain-like"/>
    <property type="match status" value="1"/>
</dbReference>
<keyword evidence="2" id="KW-1185">Reference proteome</keyword>
<organism evidence="1 2">
    <name type="scientific">Capsulimonas corticalis</name>
    <dbReference type="NCBI Taxonomy" id="2219043"/>
    <lineage>
        <taxon>Bacteria</taxon>
        <taxon>Bacillati</taxon>
        <taxon>Armatimonadota</taxon>
        <taxon>Armatimonadia</taxon>
        <taxon>Capsulimonadales</taxon>
        <taxon>Capsulimonadaceae</taxon>
        <taxon>Capsulimonas</taxon>
    </lineage>
</organism>
<dbReference type="OrthoDB" id="9830754at2"/>
<evidence type="ECO:0000313" key="2">
    <source>
        <dbReference type="Proteomes" id="UP000287394"/>
    </source>
</evidence>
<dbReference type="KEGG" id="ccot:CCAX7_51500"/>
<dbReference type="SUPFAM" id="SSF49785">
    <property type="entry name" value="Galactose-binding domain-like"/>
    <property type="match status" value="1"/>
</dbReference>
<gene>
    <name evidence="1" type="ORF">CCAX7_51500</name>
</gene>
<accession>A0A402CPF4</accession>
<evidence type="ECO:0000313" key="1">
    <source>
        <dbReference type="EMBL" id="BDI33099.1"/>
    </source>
</evidence>
<dbReference type="InterPro" id="IPR008979">
    <property type="entry name" value="Galactose-bd-like_sf"/>
</dbReference>
<proteinExistence type="predicted"/>
<name>A0A402CPF4_9BACT</name>
<protein>
    <submittedName>
        <fullName evidence="1">Uncharacterized protein</fullName>
    </submittedName>
</protein>
<dbReference type="EMBL" id="AP025739">
    <property type="protein sequence ID" value="BDI33099.1"/>
    <property type="molecule type" value="Genomic_DNA"/>
</dbReference>
<dbReference type="Gene3D" id="2.60.120.200">
    <property type="match status" value="1"/>
</dbReference>
<reference evidence="1 2" key="1">
    <citation type="journal article" date="2019" name="Int. J. Syst. Evol. Microbiol.">
        <title>Capsulimonas corticalis gen. nov., sp. nov., an aerobic capsulated bacterium, of a novel bacterial order, Capsulimonadales ord. nov., of the class Armatimonadia of the phylum Armatimonadetes.</title>
        <authorList>
            <person name="Li J."/>
            <person name="Kudo C."/>
            <person name="Tonouchi A."/>
        </authorList>
    </citation>
    <scope>NUCLEOTIDE SEQUENCE [LARGE SCALE GENOMIC DNA]</scope>
    <source>
        <strain evidence="1 2">AX-7</strain>
    </source>
</reference>
<dbReference type="AlphaFoldDB" id="A0A402CPF4"/>
<dbReference type="Proteomes" id="UP000287394">
    <property type="component" value="Chromosome"/>
</dbReference>
<sequence>MKNLNGNSFPPALTPAVMLSIVLSASVATYAAPPLETIGGGTVTSPAIGPAPSFGLGGPNMTLVKNWRFGAKGTVKNDADMSANFYYHDQFGTINNGGKYGSNIVSPDAANAIGGQPIEGVDSPPVRKFMADSLRTYLTPLHGAAKVQVWNHNAGNGSFMSKWRLPSGGPQLGRDIVWETRVRYVTPPYFWFALWTAGNKWKWDGTAQGAEQDLVESFGYDNGGGNTNYDGRFWHSNSVANPSKDTVDYSGWGTAMSKLGIQSYDAAQYHIWTWVYKKDGSFAMYVDGIKVQSGSNYHWTYGNTAKDEPIDMDFLFDAGWGHNQIGSVNKELDASAFDGKYYEWSYSRVYLSGDGRVPAGGPRALPGTIRAADANVGGPGVAYGREANGGQWRKYTVQVAAGGHYHFRFQVTSASGGTFHVEDENGVDLTGTLTARAGSKNASIAAPATLSAGAHTLKWMQDGGGVKFLSATVVKAAGASAVFVKTDTTTQGAWKGRYGADGYGIAGDAEQPPGYGAISRTGWTAIWSKSTTERRALQKSAGTDCVAGQWGCSDKSYDIDCKFPDAAVHQVALYGVDWDANGRSETIQVVDGATGAVLDTEELNTYVAGKYLVWNVQGQVIFRVSVTSHWTNPALSGVFFDPPPRPSKKTLHQ</sequence>